<comment type="caution">
    <text evidence="3">The sequence shown here is derived from an EMBL/GenBank/DDBJ whole genome shotgun (WGS) entry which is preliminary data.</text>
</comment>
<feature type="transmembrane region" description="Helical" evidence="2">
    <location>
        <begin position="246"/>
        <end position="265"/>
    </location>
</feature>
<dbReference type="Proteomes" id="UP001595989">
    <property type="component" value="Unassembled WGS sequence"/>
</dbReference>
<accession>A0ABV9DJ98</accession>
<reference evidence="4" key="1">
    <citation type="journal article" date="2019" name="Int. J. Syst. Evol. Microbiol.">
        <title>The Global Catalogue of Microorganisms (GCM) 10K type strain sequencing project: providing services to taxonomists for standard genome sequencing and annotation.</title>
        <authorList>
            <consortium name="The Broad Institute Genomics Platform"/>
            <consortium name="The Broad Institute Genome Sequencing Center for Infectious Disease"/>
            <person name="Wu L."/>
            <person name="Ma J."/>
        </authorList>
    </citation>
    <scope>NUCLEOTIDE SEQUENCE [LARGE SCALE GENOMIC DNA]</scope>
    <source>
        <strain evidence="4">CGMCC 4.7426</strain>
    </source>
</reference>
<dbReference type="RefSeq" id="WP_390295206.1">
    <property type="nucleotide sequence ID" value="NZ_JBHSFU010000004.1"/>
</dbReference>
<feature type="transmembrane region" description="Helical" evidence="2">
    <location>
        <begin position="212"/>
        <end position="231"/>
    </location>
</feature>
<keyword evidence="1" id="KW-0175">Coiled coil</keyword>
<dbReference type="PANTHER" id="PTHR41324">
    <property type="entry name" value="MEMBRANE PROTEIN-RELATED"/>
    <property type="match status" value="1"/>
</dbReference>
<feature type="transmembrane region" description="Helical" evidence="2">
    <location>
        <begin position="172"/>
        <end position="191"/>
    </location>
</feature>
<gene>
    <name evidence="3" type="ORF">ACFO3D_09585</name>
</gene>
<dbReference type="InterPro" id="IPR018710">
    <property type="entry name" value="DUF2232"/>
</dbReference>
<keyword evidence="2" id="KW-1133">Transmembrane helix</keyword>
<feature type="transmembrane region" description="Helical" evidence="2">
    <location>
        <begin position="277"/>
        <end position="300"/>
    </location>
</feature>
<feature type="coiled-coil region" evidence="1">
    <location>
        <begin position="145"/>
        <end position="172"/>
    </location>
</feature>
<sequence length="315" mass="35686">MNQSKIVTDGALLIAVYIVMLLITMFVPLVSLVAPFVLPVPFIIFASRHDWKPSFLLLAVALILTVFFATIFTLPVTVLSGIGGIMIGSAIHRKLSPYETWARGTLGFVMGLLFAFAFTQFVFQVNLVTELNQMFDETADTTIGLMEQFNMADLAEEELEVIEQQMEMLTTLLPVMIAFLAIMMAFVSQWIGYKALNRLERKKLAFPPFRSFRLPISLVWIYFFTVIFMFFDLDQSGTLYMAVNNVQMLAGMLMALQGFSFIFYYAHLKNKSKALPIMSVILTLLFPVLLLYLVRLLGIIDIGFSLRDRLSEGKK</sequence>
<name>A0ABV9DJ98_9BACI</name>
<dbReference type="EMBL" id="JBHSFU010000004">
    <property type="protein sequence ID" value="MFC4558462.1"/>
    <property type="molecule type" value="Genomic_DNA"/>
</dbReference>
<proteinExistence type="predicted"/>
<feature type="transmembrane region" description="Helical" evidence="2">
    <location>
        <begin position="100"/>
        <end position="123"/>
    </location>
</feature>
<dbReference type="PANTHER" id="PTHR41324:SF1">
    <property type="entry name" value="DUF2232 DOMAIN-CONTAINING PROTEIN"/>
    <property type="match status" value="1"/>
</dbReference>
<evidence type="ECO:0000256" key="2">
    <source>
        <dbReference type="SAM" id="Phobius"/>
    </source>
</evidence>
<evidence type="ECO:0000313" key="4">
    <source>
        <dbReference type="Proteomes" id="UP001595989"/>
    </source>
</evidence>
<feature type="transmembrane region" description="Helical" evidence="2">
    <location>
        <begin position="55"/>
        <end position="88"/>
    </location>
</feature>
<evidence type="ECO:0000256" key="1">
    <source>
        <dbReference type="SAM" id="Coils"/>
    </source>
</evidence>
<keyword evidence="2" id="KW-0472">Membrane</keyword>
<feature type="transmembrane region" description="Helical" evidence="2">
    <location>
        <begin position="12"/>
        <end position="35"/>
    </location>
</feature>
<dbReference type="Pfam" id="PF09991">
    <property type="entry name" value="DUF2232"/>
    <property type="match status" value="1"/>
</dbReference>
<evidence type="ECO:0000313" key="3">
    <source>
        <dbReference type="EMBL" id="MFC4558462.1"/>
    </source>
</evidence>
<protein>
    <submittedName>
        <fullName evidence="3">YybS family protein</fullName>
    </submittedName>
</protein>
<keyword evidence="4" id="KW-1185">Reference proteome</keyword>
<organism evidence="3 4">
    <name type="scientific">Virgibacillus kekensis</name>
    <dbReference type="NCBI Taxonomy" id="202261"/>
    <lineage>
        <taxon>Bacteria</taxon>
        <taxon>Bacillati</taxon>
        <taxon>Bacillota</taxon>
        <taxon>Bacilli</taxon>
        <taxon>Bacillales</taxon>
        <taxon>Bacillaceae</taxon>
        <taxon>Virgibacillus</taxon>
    </lineage>
</organism>
<keyword evidence="2" id="KW-0812">Transmembrane</keyword>